<dbReference type="AlphaFoldDB" id="A0A5P1F1T7"/>
<proteinExistence type="predicted"/>
<organism evidence="1 2">
    <name type="scientific">Asparagus officinalis</name>
    <name type="common">Garden asparagus</name>
    <dbReference type="NCBI Taxonomy" id="4686"/>
    <lineage>
        <taxon>Eukaryota</taxon>
        <taxon>Viridiplantae</taxon>
        <taxon>Streptophyta</taxon>
        <taxon>Embryophyta</taxon>
        <taxon>Tracheophyta</taxon>
        <taxon>Spermatophyta</taxon>
        <taxon>Magnoliopsida</taxon>
        <taxon>Liliopsida</taxon>
        <taxon>Asparagales</taxon>
        <taxon>Asparagaceae</taxon>
        <taxon>Asparagoideae</taxon>
        <taxon>Asparagus</taxon>
    </lineage>
</organism>
<accession>A0A5P1F1T7</accession>
<name>A0A5P1F1T7_ASPOF</name>
<reference evidence="2" key="1">
    <citation type="journal article" date="2017" name="Nat. Commun.">
        <title>The asparagus genome sheds light on the origin and evolution of a young Y chromosome.</title>
        <authorList>
            <person name="Harkess A."/>
            <person name="Zhou J."/>
            <person name="Xu C."/>
            <person name="Bowers J.E."/>
            <person name="Van der Hulst R."/>
            <person name="Ayyampalayam S."/>
            <person name="Mercati F."/>
            <person name="Riccardi P."/>
            <person name="McKain M.R."/>
            <person name="Kakrana A."/>
            <person name="Tang H."/>
            <person name="Ray J."/>
            <person name="Groenendijk J."/>
            <person name="Arikit S."/>
            <person name="Mathioni S.M."/>
            <person name="Nakano M."/>
            <person name="Shan H."/>
            <person name="Telgmann-Rauber A."/>
            <person name="Kanno A."/>
            <person name="Yue Z."/>
            <person name="Chen H."/>
            <person name="Li W."/>
            <person name="Chen Y."/>
            <person name="Xu X."/>
            <person name="Zhang Y."/>
            <person name="Luo S."/>
            <person name="Chen H."/>
            <person name="Gao J."/>
            <person name="Mao Z."/>
            <person name="Pires J.C."/>
            <person name="Luo M."/>
            <person name="Kudrna D."/>
            <person name="Wing R.A."/>
            <person name="Meyers B.C."/>
            <person name="Yi K."/>
            <person name="Kong H."/>
            <person name="Lavrijsen P."/>
            <person name="Sunseri F."/>
            <person name="Falavigna A."/>
            <person name="Ye Y."/>
            <person name="Leebens-Mack J.H."/>
            <person name="Chen G."/>
        </authorList>
    </citation>
    <scope>NUCLEOTIDE SEQUENCE [LARGE SCALE GENOMIC DNA]</scope>
    <source>
        <strain evidence="2">cv. DH0086</strain>
    </source>
</reference>
<sequence>MLCRACARRKGRRWSMMPKGGAEFALERPRVCEEVSSSLRHARANGGEQFLAVDARGQMGGDGSLGALARGQMGARASQMSSELVLGRRGTGANGAACRGQRGQLGFFYPIRNEQLLSHRIKKSIKIRERKRVLRIEEHINHDREHVPLILGGDGGLFAGVPRRGAGVGQDSKGGTEFLGGRQGAVGGEQFLGGRARGQMGGERFLGGRARGQMGGERFLRRPCTGRRAKWAPAVHGAKCGCTGRMGQMGVSGFLGGTVPRPKWAAVMRQMVGSKYNRFRIGYSAGVVRTPLSIPVYIPPRHTITGQYGPV</sequence>
<evidence type="ECO:0000313" key="2">
    <source>
        <dbReference type="Proteomes" id="UP000243459"/>
    </source>
</evidence>
<gene>
    <name evidence="1" type="ORF">A4U43_C04F7920</name>
</gene>
<dbReference type="Gramene" id="ONK71377">
    <property type="protein sequence ID" value="ONK71377"/>
    <property type="gene ID" value="A4U43_C04F7920"/>
</dbReference>
<dbReference type="EMBL" id="CM007384">
    <property type="protein sequence ID" value="ONK71377.1"/>
    <property type="molecule type" value="Genomic_DNA"/>
</dbReference>
<protein>
    <submittedName>
        <fullName evidence="1">Uncharacterized protein</fullName>
    </submittedName>
</protein>
<dbReference type="Proteomes" id="UP000243459">
    <property type="component" value="Chromosome 4"/>
</dbReference>
<evidence type="ECO:0000313" key="1">
    <source>
        <dbReference type="EMBL" id="ONK71377.1"/>
    </source>
</evidence>
<keyword evidence="2" id="KW-1185">Reference proteome</keyword>